<dbReference type="InterPro" id="IPR039445">
    <property type="entry name" value="DauR-like_HTH"/>
</dbReference>
<reference evidence="3 4" key="1">
    <citation type="submission" date="2020-08" db="EMBL/GenBank/DDBJ databases">
        <title>Genome public.</title>
        <authorList>
            <person name="Liu C."/>
            <person name="Sun Q."/>
        </authorList>
    </citation>
    <scope>NUCLEOTIDE SEQUENCE [LARGE SCALE GENOMIC DNA]</scope>
    <source>
        <strain evidence="3 4">New-38</strain>
    </source>
</reference>
<protein>
    <submittedName>
        <fullName evidence="3">PAS domain-containing protein</fullName>
    </submittedName>
</protein>
<dbReference type="Proteomes" id="UP000660021">
    <property type="component" value="Unassembled WGS sequence"/>
</dbReference>
<feature type="domain" description="YheO-like" evidence="1">
    <location>
        <begin position="9"/>
        <end position="119"/>
    </location>
</feature>
<evidence type="ECO:0000313" key="4">
    <source>
        <dbReference type="Proteomes" id="UP000660021"/>
    </source>
</evidence>
<name>A0ABR7HST3_9FIRM</name>
<keyword evidence="4" id="KW-1185">Reference proteome</keyword>
<dbReference type="InterPro" id="IPR039446">
    <property type="entry name" value="DauR-like"/>
</dbReference>
<sequence>MTRAEAFEFLDRTARGIAEMFGSSCETLVHDMGDPKHPILSIYNGHVSGRTVGSTMDILGTAKELDMTALTTDFVNLYATTPSGQQIKSSTFHIIQEGKDGYNLALGINFDYTSLVYANRILVDLMNAEADLQSAMWQGGDSRLADIFDECIAAVGKPVSSLTKKDRMKVIALLDQKNAFSFRKSVPFVSKRLQVSRYTVYKYLGELAEQGGGNADEPGEL</sequence>
<proteinExistence type="predicted"/>
<dbReference type="RefSeq" id="WP_101691824.1">
    <property type="nucleotide sequence ID" value="NZ_JACOPR010000003.1"/>
</dbReference>
<evidence type="ECO:0000313" key="3">
    <source>
        <dbReference type="EMBL" id="MBC5730557.1"/>
    </source>
</evidence>
<dbReference type="Pfam" id="PF13309">
    <property type="entry name" value="HTH_22"/>
    <property type="match status" value="1"/>
</dbReference>
<gene>
    <name evidence="3" type="ORF">H8S34_06880</name>
</gene>
<dbReference type="InterPro" id="IPR013559">
    <property type="entry name" value="YheO"/>
</dbReference>
<dbReference type="Pfam" id="PF08348">
    <property type="entry name" value="PAS_6"/>
    <property type="match status" value="1"/>
</dbReference>
<comment type="caution">
    <text evidence="3">The sequence shown here is derived from an EMBL/GenBank/DDBJ whole genome shotgun (WGS) entry which is preliminary data.</text>
</comment>
<dbReference type="PANTHER" id="PTHR35568:SF1">
    <property type="entry name" value="TRANSCRIPTIONAL REGULATOR DAUR"/>
    <property type="match status" value="1"/>
</dbReference>
<feature type="domain" description="Transcriptional regulator DauR-like HTH" evidence="2">
    <location>
        <begin position="144"/>
        <end position="204"/>
    </location>
</feature>
<organism evidence="3 4">
    <name type="scientific">Pseudoflavonifractor hominis</name>
    <dbReference type="NCBI Taxonomy" id="2763059"/>
    <lineage>
        <taxon>Bacteria</taxon>
        <taxon>Bacillati</taxon>
        <taxon>Bacillota</taxon>
        <taxon>Clostridia</taxon>
        <taxon>Eubacteriales</taxon>
        <taxon>Oscillospiraceae</taxon>
        <taxon>Pseudoflavonifractor</taxon>
    </lineage>
</organism>
<evidence type="ECO:0000259" key="2">
    <source>
        <dbReference type="Pfam" id="PF13309"/>
    </source>
</evidence>
<accession>A0ABR7HST3</accession>
<evidence type="ECO:0000259" key="1">
    <source>
        <dbReference type="Pfam" id="PF08348"/>
    </source>
</evidence>
<dbReference type="PANTHER" id="PTHR35568">
    <property type="entry name" value="TRANSCRIPTIONAL REGULATOR DAUR"/>
    <property type="match status" value="1"/>
</dbReference>
<dbReference type="EMBL" id="JACOPR010000003">
    <property type="protein sequence ID" value="MBC5730557.1"/>
    <property type="molecule type" value="Genomic_DNA"/>
</dbReference>